<dbReference type="AlphaFoldDB" id="A0A5N5U8M6"/>
<dbReference type="InterPro" id="IPR027417">
    <property type="entry name" value="P-loop_NTPase"/>
</dbReference>
<evidence type="ECO:0000256" key="3">
    <source>
        <dbReference type="ARBA" id="ARBA00022840"/>
    </source>
</evidence>
<accession>A0A5N5U8M6</accession>
<dbReference type="FunFam" id="3.40.50.300:FF:000134">
    <property type="entry name" value="Iron-enterobactin ABC transporter ATP-binding protein"/>
    <property type="match status" value="1"/>
</dbReference>
<dbReference type="Gene3D" id="3.40.50.300">
    <property type="entry name" value="P-loop containing nucleotide triphosphate hydrolases"/>
    <property type="match status" value="1"/>
</dbReference>
<dbReference type="InterPro" id="IPR003439">
    <property type="entry name" value="ABC_transporter-like_ATP-bd"/>
</dbReference>
<keyword evidence="4" id="KW-1278">Translocase</keyword>
<dbReference type="GO" id="GO:0015420">
    <property type="term" value="F:ABC-type vitamin B12 transporter activity"/>
    <property type="evidence" value="ECO:0007669"/>
    <property type="project" value="UniProtKB-EC"/>
</dbReference>
<dbReference type="InterPro" id="IPR003593">
    <property type="entry name" value="AAA+_ATPase"/>
</dbReference>
<gene>
    <name evidence="12" type="ORF">DM867_07165</name>
</gene>
<comment type="catalytic activity">
    <reaction evidence="5">
        <text>an R-cob(III)alamin(out) + ATP + H2O = an R-cob(III)alamin(in) + ADP + phosphate + H(+)</text>
        <dbReference type="Rhea" id="RHEA:17873"/>
        <dbReference type="ChEBI" id="CHEBI:15377"/>
        <dbReference type="ChEBI" id="CHEBI:15378"/>
        <dbReference type="ChEBI" id="CHEBI:30616"/>
        <dbReference type="ChEBI" id="CHEBI:43474"/>
        <dbReference type="ChEBI" id="CHEBI:140785"/>
        <dbReference type="ChEBI" id="CHEBI:456216"/>
        <dbReference type="EC" id="7.6.2.8"/>
    </reaction>
</comment>
<proteinExistence type="predicted"/>
<dbReference type="RefSeq" id="WP_152134029.1">
    <property type="nucleotide sequence ID" value="NZ_QKKZ01000002.1"/>
</dbReference>
<evidence type="ECO:0000313" key="13">
    <source>
        <dbReference type="Proteomes" id="UP000326865"/>
    </source>
</evidence>
<reference evidence="12 13" key="1">
    <citation type="submission" date="2019-10" db="EMBL/GenBank/DDBJ databases">
        <title>Unraveling microbial dark matter from salterns through culturing: the case of the genus Halosegnis.</title>
        <authorList>
            <person name="Duran-Viseras A."/>
            <person name="Andrei A.-S."/>
            <person name="Vera-Gargallo B."/>
            <person name="Ghai R."/>
            <person name="Sanchez-Porro C."/>
            <person name="Ventosa A."/>
        </authorList>
    </citation>
    <scope>NUCLEOTIDE SEQUENCE [LARGE SCALE GENOMIC DNA]</scope>
    <source>
        <strain evidence="12 13">F18-79</strain>
    </source>
</reference>
<dbReference type="PROSITE" id="PS00211">
    <property type="entry name" value="ABC_TRANSPORTER_1"/>
    <property type="match status" value="1"/>
</dbReference>
<dbReference type="InterPro" id="IPR017871">
    <property type="entry name" value="ABC_transporter-like_CS"/>
</dbReference>
<dbReference type="GO" id="GO:0016887">
    <property type="term" value="F:ATP hydrolysis activity"/>
    <property type="evidence" value="ECO:0007669"/>
    <property type="project" value="InterPro"/>
</dbReference>
<evidence type="ECO:0000256" key="10">
    <source>
        <dbReference type="ARBA" id="ARBA00077139"/>
    </source>
</evidence>
<dbReference type="Proteomes" id="UP000326865">
    <property type="component" value="Unassembled WGS sequence"/>
</dbReference>
<feature type="domain" description="ABC transporter" evidence="11">
    <location>
        <begin position="2"/>
        <end position="234"/>
    </location>
</feature>
<keyword evidence="2" id="KW-0547">Nucleotide-binding</keyword>
<protein>
    <recommendedName>
        <fullName evidence="9">Cobalamin import ATP-binding protein BtuD</fullName>
        <ecNumber evidence="8">7.6.2.8</ecNumber>
    </recommendedName>
    <alternativeName>
        <fullName evidence="10">Vitamin B12-transporting ATPase</fullName>
    </alternativeName>
</protein>
<dbReference type="NCBIfam" id="NF010068">
    <property type="entry name" value="PRK13548.1"/>
    <property type="match status" value="1"/>
</dbReference>
<evidence type="ECO:0000256" key="1">
    <source>
        <dbReference type="ARBA" id="ARBA00022448"/>
    </source>
</evidence>
<dbReference type="Pfam" id="PF00005">
    <property type="entry name" value="ABC_tran"/>
    <property type="match status" value="1"/>
</dbReference>
<evidence type="ECO:0000259" key="11">
    <source>
        <dbReference type="PROSITE" id="PS50893"/>
    </source>
</evidence>
<comment type="caution">
    <text evidence="12">The sequence shown here is derived from an EMBL/GenBank/DDBJ whole genome shotgun (WGS) entry which is preliminary data.</text>
</comment>
<dbReference type="EC" id="7.6.2.8" evidence="8"/>
<dbReference type="PANTHER" id="PTHR42794">
    <property type="entry name" value="HEMIN IMPORT ATP-BINDING PROTEIN HMUV"/>
    <property type="match status" value="1"/>
</dbReference>
<comment type="subunit">
    <text evidence="7">The complex is composed of two ATP-binding proteins (BtuD), two transmembrane proteins (BtuC) and a solute-binding protein (BtuF).</text>
</comment>
<dbReference type="SMART" id="SM00382">
    <property type="entry name" value="AAA"/>
    <property type="match status" value="1"/>
</dbReference>
<dbReference type="PROSITE" id="PS50893">
    <property type="entry name" value="ABC_TRANSPORTER_2"/>
    <property type="match status" value="1"/>
</dbReference>
<keyword evidence="1" id="KW-0813">Transport</keyword>
<evidence type="ECO:0000256" key="7">
    <source>
        <dbReference type="ARBA" id="ARBA00064420"/>
    </source>
</evidence>
<name>A0A5N5U8M6_9EURY</name>
<evidence type="ECO:0000313" key="12">
    <source>
        <dbReference type="EMBL" id="KAB7514877.1"/>
    </source>
</evidence>
<evidence type="ECO:0000256" key="9">
    <source>
        <dbReference type="ARBA" id="ARBA00073649"/>
    </source>
</evidence>
<sequence>MIDIDGLCVDRSGVRVLADVSLSVADGEFVALVGPNGAGKSTLLGAVGGHLSRAAGSVAVDGDEVGSLSARALARRVATVPQETNFGFDFSVRDVVEMGRHPYRSRFSGDDPDGAAAVERALDRTRTTQFADRSVASLSGGEKQRVLLARALAQSVPTLLLDEPTASLDINHQVRTLDLVAGLEETVIAAIHDLDLAARYCDRVVLLADGSVQAVGTPRAVFTADRLERVFGVDVTVGENPATGTVTVTPTAGVSLGSESD</sequence>
<dbReference type="CDD" id="cd03214">
    <property type="entry name" value="ABC_Iron-Siderophores_B12_Hemin"/>
    <property type="match status" value="1"/>
</dbReference>
<keyword evidence="13" id="KW-1185">Reference proteome</keyword>
<evidence type="ECO:0000256" key="6">
    <source>
        <dbReference type="ARBA" id="ARBA00058960"/>
    </source>
</evidence>
<dbReference type="EMBL" id="QKKZ01000002">
    <property type="protein sequence ID" value="KAB7514877.1"/>
    <property type="molecule type" value="Genomic_DNA"/>
</dbReference>
<dbReference type="SUPFAM" id="SSF52540">
    <property type="entry name" value="P-loop containing nucleoside triphosphate hydrolases"/>
    <property type="match status" value="1"/>
</dbReference>
<keyword evidence="3 12" id="KW-0067">ATP-binding</keyword>
<organism evidence="12 13">
    <name type="scientific">Halosegnis rubeus</name>
    <dbReference type="NCBI Taxonomy" id="2212850"/>
    <lineage>
        <taxon>Archaea</taxon>
        <taxon>Methanobacteriati</taxon>
        <taxon>Methanobacteriota</taxon>
        <taxon>Stenosarchaea group</taxon>
        <taxon>Halobacteria</taxon>
        <taxon>Halobacteriales</taxon>
        <taxon>Natronomonadaceae</taxon>
        <taxon>Halosegnis</taxon>
    </lineage>
</organism>
<comment type="function">
    <text evidence="6">Required for corrinoid utilization. Probably part of the ABC transporter complex BtuCDF involved in cobalamin (vitamin B12) import. Probably responsible for energy coupling to the transport system.</text>
</comment>
<evidence type="ECO:0000256" key="8">
    <source>
        <dbReference type="ARBA" id="ARBA00066387"/>
    </source>
</evidence>
<evidence type="ECO:0000256" key="4">
    <source>
        <dbReference type="ARBA" id="ARBA00022967"/>
    </source>
</evidence>
<evidence type="ECO:0000256" key="5">
    <source>
        <dbReference type="ARBA" id="ARBA00050590"/>
    </source>
</evidence>
<dbReference type="PANTHER" id="PTHR42794:SF1">
    <property type="entry name" value="HEMIN IMPORT ATP-BINDING PROTEIN HMUV"/>
    <property type="match status" value="1"/>
</dbReference>
<dbReference type="GO" id="GO:0005524">
    <property type="term" value="F:ATP binding"/>
    <property type="evidence" value="ECO:0007669"/>
    <property type="project" value="UniProtKB-KW"/>
</dbReference>
<evidence type="ECO:0000256" key="2">
    <source>
        <dbReference type="ARBA" id="ARBA00022741"/>
    </source>
</evidence>